<evidence type="ECO:0000256" key="6">
    <source>
        <dbReference type="ARBA" id="ARBA00023316"/>
    </source>
</evidence>
<dbReference type="GO" id="GO:0008932">
    <property type="term" value="F:lytic endotransglycosylase activity"/>
    <property type="evidence" value="ECO:0007669"/>
    <property type="project" value="UniProtKB-UniRule"/>
</dbReference>
<dbReference type="GO" id="GO:0009252">
    <property type="term" value="P:peptidoglycan biosynthetic process"/>
    <property type="evidence" value="ECO:0007669"/>
    <property type="project" value="UniProtKB-UniRule"/>
</dbReference>
<evidence type="ECO:0000313" key="9">
    <source>
        <dbReference type="Proteomes" id="UP000248745"/>
    </source>
</evidence>
<evidence type="ECO:0000256" key="1">
    <source>
        <dbReference type="ARBA" id="ARBA00022475"/>
    </source>
</evidence>
<feature type="site" description="Important for catalytic activity" evidence="7">
    <location>
        <position position="221"/>
    </location>
</feature>
<comment type="function">
    <text evidence="7">Functions as a peptidoglycan terminase that cleaves nascent peptidoglycan strands endolytically to terminate their elongation.</text>
</comment>
<keyword evidence="9" id="KW-1185">Reference proteome</keyword>
<comment type="catalytic activity">
    <reaction evidence="7">
        <text>a peptidoglycan chain = a peptidoglycan chain with N-acetyl-1,6-anhydromuramyl-[peptide] at the reducing end + a peptidoglycan chain with N-acetylglucosamine at the non-reducing end.</text>
        <dbReference type="EC" id="4.2.2.29"/>
    </reaction>
</comment>
<evidence type="ECO:0000256" key="4">
    <source>
        <dbReference type="ARBA" id="ARBA00023136"/>
    </source>
</evidence>
<dbReference type="Proteomes" id="UP000248745">
    <property type="component" value="Unassembled WGS sequence"/>
</dbReference>
<sequence>MTAKTKKKKFSAGRWILIAIGVIVLFALFEIFGPNTGSFSQGEYLYIRTGSTFEQVKETLQKEGFVRDMHSFDFLAARAGYPDHVRAGKYKISKGMSNFSIVRLLRSGRQTPVKLVINKLRTKEDFIKMVGSNLEADSNVLRQMLNDNVYLSQFGLDSNTSMCAIMPNTYEFFWNINADKAFRKIEKSFSTFWNDNRKQKASAQGLTPQEAIVVASIVDEETNNNPEKPNVASVYLNRLRKGMKLQADPTARFAWGDFTIHRITSVQTSLESPYNTYYVKGLPPGPICTPTAASIDAVLNAPHNTYLYFCAKGDGSGTHLFASTYEEHLKNAQAYHQLLNEQNIH</sequence>
<comment type="subcellular location">
    <subcellularLocation>
        <location evidence="7">Cell membrane</location>
        <topology evidence="7">Single-pass membrane protein</topology>
    </subcellularLocation>
</comment>
<dbReference type="Pfam" id="PF02618">
    <property type="entry name" value="YceG"/>
    <property type="match status" value="1"/>
</dbReference>
<dbReference type="GO" id="GO:0071555">
    <property type="term" value="P:cell wall organization"/>
    <property type="evidence" value="ECO:0007669"/>
    <property type="project" value="UniProtKB-KW"/>
</dbReference>
<dbReference type="EC" id="4.2.2.29" evidence="7"/>
<dbReference type="GO" id="GO:0005886">
    <property type="term" value="C:plasma membrane"/>
    <property type="evidence" value="ECO:0007669"/>
    <property type="project" value="UniProtKB-SubCell"/>
</dbReference>
<dbReference type="PANTHER" id="PTHR30518:SF2">
    <property type="entry name" value="ENDOLYTIC MUREIN TRANSGLYCOSYLASE"/>
    <property type="match status" value="1"/>
</dbReference>
<dbReference type="NCBIfam" id="TIGR00247">
    <property type="entry name" value="endolytic transglycosylase MltG"/>
    <property type="match status" value="1"/>
</dbReference>
<keyword evidence="3 7" id="KW-1133">Transmembrane helix</keyword>
<feature type="transmembrane region" description="Helical" evidence="7">
    <location>
        <begin position="12"/>
        <end position="32"/>
    </location>
</feature>
<keyword evidence="6 7" id="KW-0961">Cell wall biogenesis/degradation</keyword>
<evidence type="ECO:0000313" key="8">
    <source>
        <dbReference type="EMBL" id="PZF74309.1"/>
    </source>
</evidence>
<dbReference type="Gene3D" id="3.30.1490.480">
    <property type="entry name" value="Endolytic murein transglycosylase"/>
    <property type="match status" value="1"/>
</dbReference>
<gene>
    <name evidence="7 8" type="primary">mltG</name>
    <name evidence="8" type="ORF">DN068_04690</name>
</gene>
<keyword evidence="1 7" id="KW-1003">Cell membrane</keyword>
<name>A0A2W2BDH6_9BACT</name>
<keyword evidence="2 7" id="KW-0812">Transmembrane</keyword>
<keyword evidence="4 7" id="KW-0472">Membrane</keyword>
<dbReference type="PANTHER" id="PTHR30518">
    <property type="entry name" value="ENDOLYTIC MUREIN TRANSGLYCOSYLASE"/>
    <property type="match status" value="1"/>
</dbReference>
<dbReference type="EMBL" id="QKTW01000006">
    <property type="protein sequence ID" value="PZF74309.1"/>
    <property type="molecule type" value="Genomic_DNA"/>
</dbReference>
<protein>
    <recommendedName>
        <fullName evidence="7">Endolytic murein transglycosylase</fullName>
        <ecNumber evidence="7">4.2.2.29</ecNumber>
    </recommendedName>
    <alternativeName>
        <fullName evidence="7">Peptidoglycan lytic transglycosylase</fullName>
    </alternativeName>
    <alternativeName>
        <fullName evidence="7">Peptidoglycan polymerization terminase</fullName>
    </alternativeName>
</protein>
<dbReference type="InterPro" id="IPR003770">
    <property type="entry name" value="MLTG-like"/>
</dbReference>
<comment type="similarity">
    <text evidence="7">Belongs to the transglycosylase MltG family.</text>
</comment>
<dbReference type="RefSeq" id="WP_110997725.1">
    <property type="nucleotide sequence ID" value="NZ_QKTW01000006.1"/>
</dbReference>
<dbReference type="CDD" id="cd08010">
    <property type="entry name" value="MltG_like"/>
    <property type="match status" value="1"/>
</dbReference>
<evidence type="ECO:0000256" key="7">
    <source>
        <dbReference type="HAMAP-Rule" id="MF_02065"/>
    </source>
</evidence>
<accession>A0A2W2BDH6</accession>
<evidence type="ECO:0000256" key="5">
    <source>
        <dbReference type="ARBA" id="ARBA00023239"/>
    </source>
</evidence>
<dbReference type="HAMAP" id="MF_02065">
    <property type="entry name" value="MltG"/>
    <property type="match status" value="1"/>
</dbReference>
<proteinExistence type="inferred from homology"/>
<organism evidence="8 9">
    <name type="scientific">Taibaiella soli</name>
    <dbReference type="NCBI Taxonomy" id="1649169"/>
    <lineage>
        <taxon>Bacteria</taxon>
        <taxon>Pseudomonadati</taxon>
        <taxon>Bacteroidota</taxon>
        <taxon>Chitinophagia</taxon>
        <taxon>Chitinophagales</taxon>
        <taxon>Chitinophagaceae</taxon>
        <taxon>Taibaiella</taxon>
    </lineage>
</organism>
<reference evidence="8 9" key="1">
    <citation type="submission" date="2018-06" db="EMBL/GenBank/DDBJ databases">
        <title>Mucibacter soli gen. nov., sp. nov., a new member of the family Chitinophagaceae producing mucin.</title>
        <authorList>
            <person name="Kim M.-K."/>
            <person name="Park S."/>
            <person name="Kim T.-S."/>
            <person name="Joung Y."/>
            <person name="Han J.-H."/>
            <person name="Kim S.B."/>
        </authorList>
    </citation>
    <scope>NUCLEOTIDE SEQUENCE [LARGE SCALE GENOMIC DNA]</scope>
    <source>
        <strain evidence="8 9">R1-15</strain>
    </source>
</reference>
<dbReference type="AlphaFoldDB" id="A0A2W2BDH6"/>
<keyword evidence="5 7" id="KW-0456">Lyase</keyword>
<dbReference type="OrthoDB" id="9814591at2"/>
<evidence type="ECO:0000256" key="2">
    <source>
        <dbReference type="ARBA" id="ARBA00022692"/>
    </source>
</evidence>
<evidence type="ECO:0000256" key="3">
    <source>
        <dbReference type="ARBA" id="ARBA00022989"/>
    </source>
</evidence>
<comment type="caution">
    <text evidence="8">The sequence shown here is derived from an EMBL/GenBank/DDBJ whole genome shotgun (WGS) entry which is preliminary data.</text>
</comment>
<dbReference type="Gene3D" id="3.30.160.60">
    <property type="entry name" value="Classic Zinc Finger"/>
    <property type="match status" value="1"/>
</dbReference>